<evidence type="ECO:0000313" key="2">
    <source>
        <dbReference type="Proteomes" id="UP000784880"/>
    </source>
</evidence>
<gene>
    <name evidence="1" type="ORF">KS419_04745</name>
</gene>
<name>A0ABS6JBI6_9BACI</name>
<dbReference type="EMBL" id="JAHQCS010000057">
    <property type="protein sequence ID" value="MBU9711044.1"/>
    <property type="molecule type" value="Genomic_DNA"/>
</dbReference>
<proteinExistence type="predicted"/>
<evidence type="ECO:0000313" key="1">
    <source>
        <dbReference type="EMBL" id="MBU9711044.1"/>
    </source>
</evidence>
<protein>
    <submittedName>
        <fullName evidence="1">Uncharacterized protein</fullName>
    </submittedName>
</protein>
<keyword evidence="2" id="KW-1185">Reference proteome</keyword>
<reference evidence="1 2" key="1">
    <citation type="submission" date="2021-06" db="EMBL/GenBank/DDBJ databases">
        <title>Bacillus sp. RD4P76, an endophyte from a halophyte.</title>
        <authorList>
            <person name="Sun J.-Q."/>
        </authorList>
    </citation>
    <scope>NUCLEOTIDE SEQUENCE [LARGE SCALE GENOMIC DNA]</scope>
    <source>
        <strain evidence="1 2">CGMCC 1.15917</strain>
    </source>
</reference>
<accession>A0ABS6JBI6</accession>
<sequence>MDLRLNATGVDIVEYLKGVFDPYTDNMAIYINFQNKITIDCLIYKANEVVSDLEGLNCS</sequence>
<dbReference type="Proteomes" id="UP000784880">
    <property type="component" value="Unassembled WGS sequence"/>
</dbReference>
<comment type="caution">
    <text evidence="1">The sequence shown here is derived from an EMBL/GenBank/DDBJ whole genome shotgun (WGS) entry which is preliminary data.</text>
</comment>
<organism evidence="1 2">
    <name type="scientific">Evansella tamaricis</name>
    <dbReference type="NCBI Taxonomy" id="2069301"/>
    <lineage>
        <taxon>Bacteria</taxon>
        <taxon>Bacillati</taxon>
        <taxon>Bacillota</taxon>
        <taxon>Bacilli</taxon>
        <taxon>Bacillales</taxon>
        <taxon>Bacillaceae</taxon>
        <taxon>Evansella</taxon>
    </lineage>
</organism>
<dbReference type="RefSeq" id="WP_217064935.1">
    <property type="nucleotide sequence ID" value="NZ_JAHQCS010000057.1"/>
</dbReference>